<sequence>MREKELRLALICYGGVSLAIYMHGVTREIWHLIRASRAYHDSDNDLGGSEKVYRDLLARIEDIAGTKLRIFTDIIAGSSAGGINGVFLSQAIVTGQSLAPLTDLWLEKADVEVLLDPDARPLSRFSKFWAIPIAWMILRRKGGAIDRLVADEAKDEVATKLSRFVRARWFAPPFGGRVFSGLLLDAFDAMAKGMTGKTLLPQHQPLDLFVTVTDFAGHDQILMLNSPSMVVESEHRITISFSTRGRTGKDIGAVPELVFAARATASFPGAFPPFSAHELDAQIHARNLVWEGRDSFLQRILPQQFAAGVAADTMLIDGSVLANAPFNQAIEALRNRPARREVDRRFVYIDPKPGRPSFRFGKRGGSNAKDGMRLKPPGFFSTIFGATSNIPREQPIRDSLEKLEGRTERVERMRQITDSLRLEVENTIEKMLGKTWFLSQPTPQRLEKWRVTANQKGALAAGYSYPAYGHLKMAGVVDDIIAIARRAYPDGPSMHYRKLRAAIWEEIRRRGLEAMSGEQGVGATKQSIEFFRDHDIRFRIRRLRFLARRLAHEIEADYGTEGIGTKAMHDNIYACLSLFLERETSEYLGDDFIQLVQAGIEKPGALIDALAERRKLIETDRLADRMLCDALLQMPDENRRIMLLGYIGYPLYDIATLPLLQGEGLDEFDPVKVDRISPEDCNAIRTGGAANVLKGIELNNFGAFFSRAYRENDYLWGRLHGAERLIDITLSSLPPTATLPDAEVREFKRAMFSAILDEESPRLHRIKPLIRSLRSEIEALGGTAP</sequence>
<keyword evidence="5" id="KW-1185">Reference proteome</keyword>
<dbReference type="SUPFAM" id="SSF52151">
    <property type="entry name" value="FabD/lysophospholipase-like"/>
    <property type="match status" value="1"/>
</dbReference>
<feature type="active site" description="Nucleophile" evidence="2">
    <location>
        <position position="79"/>
    </location>
</feature>
<protein>
    <submittedName>
        <fullName evidence="4">Patatin-like protein</fullName>
    </submittedName>
</protein>
<reference evidence="4 5" key="1">
    <citation type="submission" date="2019-07" db="EMBL/GenBank/DDBJ databases">
        <authorList>
            <person name="Park M."/>
        </authorList>
    </citation>
    <scope>NUCLEOTIDE SEQUENCE [LARGE SCALE GENOMIC DNA]</scope>
    <source>
        <strain evidence="4 5">KCTC32445</strain>
    </source>
</reference>
<dbReference type="Pfam" id="PF11856">
    <property type="entry name" value="DUF3376"/>
    <property type="match status" value="1"/>
</dbReference>
<dbReference type="Proteomes" id="UP000320160">
    <property type="component" value="Unassembled WGS sequence"/>
</dbReference>
<evidence type="ECO:0000313" key="5">
    <source>
        <dbReference type="Proteomes" id="UP000320160"/>
    </source>
</evidence>
<keyword evidence="2" id="KW-0442">Lipid degradation</keyword>
<dbReference type="PROSITE" id="PS51635">
    <property type="entry name" value="PNPLA"/>
    <property type="match status" value="1"/>
</dbReference>
<dbReference type="RefSeq" id="WP_143774969.1">
    <property type="nucleotide sequence ID" value="NZ_VKKU01000001.1"/>
</dbReference>
<evidence type="ECO:0000256" key="2">
    <source>
        <dbReference type="PROSITE-ProRule" id="PRU01161"/>
    </source>
</evidence>
<comment type="caution">
    <text evidence="4">The sequence shown here is derived from an EMBL/GenBank/DDBJ whole genome shotgun (WGS) entry which is preliminary data.</text>
</comment>
<dbReference type="GO" id="GO:0016787">
    <property type="term" value="F:hydrolase activity"/>
    <property type="evidence" value="ECO:0007669"/>
    <property type="project" value="UniProtKB-UniRule"/>
</dbReference>
<feature type="active site" description="Proton acceptor" evidence="2">
    <location>
        <position position="317"/>
    </location>
</feature>
<proteinExistence type="predicted"/>
<dbReference type="InterPro" id="IPR002641">
    <property type="entry name" value="PNPLA_dom"/>
</dbReference>
<evidence type="ECO:0000259" key="3">
    <source>
        <dbReference type="PROSITE" id="PS51635"/>
    </source>
</evidence>
<comment type="caution">
    <text evidence="2">Lacks conserved residue(s) required for the propagation of feature annotation.</text>
</comment>
<dbReference type="InterPro" id="IPR024282">
    <property type="entry name" value="DUF3376"/>
</dbReference>
<dbReference type="InterPro" id="IPR019894">
    <property type="entry name" value="Patatin-related_protein"/>
</dbReference>
<organism evidence="4 5">
    <name type="scientific">Sphingorhabdus contaminans</name>
    <dbReference type="NCBI Taxonomy" id="1343899"/>
    <lineage>
        <taxon>Bacteria</taxon>
        <taxon>Pseudomonadati</taxon>
        <taxon>Pseudomonadota</taxon>
        <taxon>Alphaproteobacteria</taxon>
        <taxon>Sphingomonadales</taxon>
        <taxon>Sphingomonadaceae</taxon>
        <taxon>Sphingorhabdus</taxon>
    </lineage>
</organism>
<accession>A0A553WHD4</accession>
<dbReference type="NCBIfam" id="TIGR03607">
    <property type="entry name" value="patatin-like protein"/>
    <property type="match status" value="1"/>
</dbReference>
<feature type="short sequence motif" description="GXSXG" evidence="2">
    <location>
        <begin position="77"/>
        <end position="81"/>
    </location>
</feature>
<dbReference type="Pfam" id="PF01734">
    <property type="entry name" value="Patatin"/>
    <property type="match status" value="1"/>
</dbReference>
<keyword evidence="2" id="KW-0378">Hydrolase</keyword>
<dbReference type="EMBL" id="VKKU01000001">
    <property type="protein sequence ID" value="TSB04095.1"/>
    <property type="molecule type" value="Genomic_DNA"/>
</dbReference>
<dbReference type="AlphaFoldDB" id="A0A553WHD4"/>
<gene>
    <name evidence="4" type="ORF">FOM92_01240</name>
</gene>
<evidence type="ECO:0000256" key="1">
    <source>
        <dbReference type="ARBA" id="ARBA00023098"/>
    </source>
</evidence>
<dbReference type="Gene3D" id="3.40.1090.10">
    <property type="entry name" value="Cytosolic phospholipase A2 catalytic domain"/>
    <property type="match status" value="1"/>
</dbReference>
<evidence type="ECO:0000313" key="4">
    <source>
        <dbReference type="EMBL" id="TSB04095.1"/>
    </source>
</evidence>
<feature type="domain" description="PNPLA" evidence="3">
    <location>
        <begin position="10"/>
        <end position="330"/>
    </location>
</feature>
<dbReference type="OrthoDB" id="8728704at2"/>
<dbReference type="GO" id="GO:0016042">
    <property type="term" value="P:lipid catabolic process"/>
    <property type="evidence" value="ECO:0007669"/>
    <property type="project" value="UniProtKB-UniRule"/>
</dbReference>
<name>A0A553WHD4_9SPHN</name>
<keyword evidence="1 2" id="KW-0443">Lipid metabolism</keyword>
<dbReference type="InterPro" id="IPR016035">
    <property type="entry name" value="Acyl_Trfase/lysoPLipase"/>
</dbReference>